<evidence type="ECO:0000313" key="3">
    <source>
        <dbReference type="Proteomes" id="UP001164743"/>
    </source>
</evidence>
<keyword evidence="3" id="KW-1185">Reference proteome</keyword>
<dbReference type="Proteomes" id="UP001164743">
    <property type="component" value="Chromosome 11A"/>
</dbReference>
<evidence type="ECO:0000313" key="2">
    <source>
        <dbReference type="EMBL" id="WAQ89487.1"/>
    </source>
</evidence>
<gene>
    <name evidence="2" type="ORF">PtA15_11A176</name>
</gene>
<feature type="compositionally biased region" description="Basic and acidic residues" evidence="1">
    <location>
        <begin position="176"/>
        <end position="189"/>
    </location>
</feature>
<feature type="compositionally biased region" description="Pro residues" evidence="1">
    <location>
        <begin position="375"/>
        <end position="389"/>
    </location>
</feature>
<dbReference type="EMBL" id="CP110431">
    <property type="protein sequence ID" value="WAQ89487.1"/>
    <property type="molecule type" value="Genomic_DNA"/>
</dbReference>
<sequence length="498" mass="54047">MPGPMDIDEPEGGGRGCPSSTNELDETKKLMGGEWNCSYLLPIPILTIEGCEANPGAKERIENEFRVSVTFKQTMPHYKGFGNGLCRILAQDSLAIYRSLNLVVALVRLSAPSRYCFWTHWLFPQEIIWNSHINHQKTNNPSILNYKPPLPAGGFCNEQDPSKLAAAGNPGSSADQGHKDPQSFFRMEDEVPGAPSTEPAAPIETDEPYRWPKEPSPTGQPGGVISSSTPLDTPYSPEPGPPAGSPIDTPPVLDHRPSPHSPTDTPPVLESPSAAHFPPGADNYLVTTTPCSSPEERARAPADSRRVFSIQPTTPASDELGPDHAELTPRAAHKPDPTHLALDITASEPVLPPDHPDSQQSFTWLNGSLELAQDRPPPQAPPHPSPPTPNQDATESQQTVNTSQSSHENPTTESSGMTSSVLELPLTIKEYLSKKEFYAVREIIHESKAFCRISVTPESLRFSAVGTQEQVSLAMVLMSIKIKELSTPSTENQANQTL</sequence>
<name>A0ABY7D3G3_9BASI</name>
<dbReference type="GeneID" id="77801952"/>
<evidence type="ECO:0000256" key="1">
    <source>
        <dbReference type="SAM" id="MobiDB-lite"/>
    </source>
</evidence>
<feature type="compositionally biased region" description="Basic and acidic residues" evidence="1">
    <location>
        <begin position="294"/>
        <end position="306"/>
    </location>
</feature>
<accession>A0ABY7D3G3</accession>
<feature type="region of interest" description="Disordered" evidence="1">
    <location>
        <begin position="1"/>
        <end position="23"/>
    </location>
</feature>
<protein>
    <submittedName>
        <fullName evidence="2">Uncharacterized protein</fullName>
    </submittedName>
</protein>
<feature type="compositionally biased region" description="Polar residues" evidence="1">
    <location>
        <begin position="390"/>
        <end position="419"/>
    </location>
</feature>
<feature type="region of interest" description="Disordered" evidence="1">
    <location>
        <begin position="155"/>
        <end position="419"/>
    </location>
</feature>
<feature type="compositionally biased region" description="Acidic residues" evidence="1">
    <location>
        <begin position="1"/>
        <end position="11"/>
    </location>
</feature>
<reference evidence="2" key="1">
    <citation type="submission" date="2022-10" db="EMBL/GenBank/DDBJ databases">
        <title>Puccinia triticina Genome sequencing and assembly.</title>
        <authorList>
            <person name="Li C."/>
        </authorList>
    </citation>
    <scope>NUCLEOTIDE SEQUENCE</scope>
    <source>
        <strain evidence="2">Pt15</strain>
    </source>
</reference>
<proteinExistence type="predicted"/>
<dbReference type="RefSeq" id="XP_053025042.1">
    <property type="nucleotide sequence ID" value="XM_053161057.1"/>
</dbReference>
<organism evidence="2 3">
    <name type="scientific">Puccinia triticina</name>
    <dbReference type="NCBI Taxonomy" id="208348"/>
    <lineage>
        <taxon>Eukaryota</taxon>
        <taxon>Fungi</taxon>
        <taxon>Dikarya</taxon>
        <taxon>Basidiomycota</taxon>
        <taxon>Pucciniomycotina</taxon>
        <taxon>Pucciniomycetes</taxon>
        <taxon>Pucciniales</taxon>
        <taxon>Pucciniaceae</taxon>
        <taxon>Puccinia</taxon>
    </lineage>
</organism>
<feature type="compositionally biased region" description="Basic and acidic residues" evidence="1">
    <location>
        <begin position="321"/>
        <end position="337"/>
    </location>
</feature>